<keyword evidence="1 5" id="KW-0732">Signal</keyword>
<dbReference type="PhylomeDB" id="A0A022RAA7"/>
<accession>A0A022RAA7</accession>
<keyword evidence="4" id="KW-1133">Transmembrane helix</keyword>
<dbReference type="Pfam" id="PF03024">
    <property type="entry name" value="Folate_rec"/>
    <property type="match status" value="1"/>
</dbReference>
<evidence type="ECO:0000259" key="6">
    <source>
        <dbReference type="Pfam" id="PF03024"/>
    </source>
</evidence>
<dbReference type="STRING" id="4155.A0A022RAA7"/>
<feature type="transmembrane region" description="Helical" evidence="4">
    <location>
        <begin position="242"/>
        <end position="259"/>
    </location>
</feature>
<keyword evidence="2" id="KW-1015">Disulfide bond</keyword>
<dbReference type="InterPro" id="IPR018143">
    <property type="entry name" value="Folate_rcpt-like"/>
</dbReference>
<dbReference type="InterPro" id="IPR053305">
    <property type="entry name" value="Folate-binding_rcpt-like"/>
</dbReference>
<evidence type="ECO:0000256" key="3">
    <source>
        <dbReference type="SAM" id="MobiDB-lite"/>
    </source>
</evidence>
<evidence type="ECO:0000256" key="1">
    <source>
        <dbReference type="ARBA" id="ARBA00022729"/>
    </source>
</evidence>
<organism evidence="7 8">
    <name type="scientific">Erythranthe guttata</name>
    <name type="common">Yellow monkey flower</name>
    <name type="synonym">Mimulus guttatus</name>
    <dbReference type="NCBI Taxonomy" id="4155"/>
    <lineage>
        <taxon>Eukaryota</taxon>
        <taxon>Viridiplantae</taxon>
        <taxon>Streptophyta</taxon>
        <taxon>Embryophyta</taxon>
        <taxon>Tracheophyta</taxon>
        <taxon>Spermatophyta</taxon>
        <taxon>Magnoliopsida</taxon>
        <taxon>eudicotyledons</taxon>
        <taxon>Gunneridae</taxon>
        <taxon>Pentapetalae</taxon>
        <taxon>asterids</taxon>
        <taxon>lamiids</taxon>
        <taxon>Lamiales</taxon>
        <taxon>Phrymaceae</taxon>
        <taxon>Erythranthe</taxon>
    </lineage>
</organism>
<keyword evidence="8" id="KW-1185">Reference proteome</keyword>
<evidence type="ECO:0000313" key="8">
    <source>
        <dbReference type="Proteomes" id="UP000030748"/>
    </source>
</evidence>
<dbReference type="EMBL" id="KI630555">
    <property type="protein sequence ID" value="EYU37282.1"/>
    <property type="molecule type" value="Genomic_DNA"/>
</dbReference>
<sequence length="281" mass="31238">MRIFSRYFFLMFLPFLNFLFLHAGGKSSGVCISQGGRFPPFSSEGKAPKKAARDALRFCRVFRKRTCCDVSQTHAALLSIRKLSSYGEGSQDCLQLWELVECSICDPLVGVQHGPPLICSSLCDRLYQACSTAYFAMDAKTQALSPCGAGDFVCGRASEWVSNGTELCRASGFSVTTSSSSEEEEEELSSCYGGKASLDYISNSWKNSHSDIVSGREHKDESFLFLGDFRQWIYDMQLNKRVPWAVGGMVLTAGLVFASKRKTHNQRQKQAGRKLGNRKIF</sequence>
<keyword evidence="4" id="KW-0472">Membrane</keyword>
<dbReference type="PANTHER" id="PTHR37390">
    <property type="entry name" value="OS02G0592500 PROTEIN"/>
    <property type="match status" value="1"/>
</dbReference>
<dbReference type="AlphaFoldDB" id="A0A022RAA7"/>
<proteinExistence type="predicted"/>
<dbReference type="Proteomes" id="UP000030748">
    <property type="component" value="Unassembled WGS sequence"/>
</dbReference>
<dbReference type="eggNOG" id="ENOG502QTR3">
    <property type="taxonomic scope" value="Eukaryota"/>
</dbReference>
<feature type="chain" id="PRO_5001504986" description="Folate receptor-like domain-containing protein" evidence="5">
    <location>
        <begin position="26"/>
        <end position="281"/>
    </location>
</feature>
<dbReference type="PANTHER" id="PTHR37390:SF1">
    <property type="entry name" value="FOLATE-BINDING PROTEIN 1"/>
    <property type="match status" value="1"/>
</dbReference>
<evidence type="ECO:0000256" key="5">
    <source>
        <dbReference type="SAM" id="SignalP"/>
    </source>
</evidence>
<feature type="domain" description="Folate receptor-like" evidence="6">
    <location>
        <begin position="48"/>
        <end position="181"/>
    </location>
</feature>
<evidence type="ECO:0000256" key="2">
    <source>
        <dbReference type="ARBA" id="ARBA00023157"/>
    </source>
</evidence>
<keyword evidence="4" id="KW-0812">Transmembrane</keyword>
<feature type="region of interest" description="Disordered" evidence="3">
    <location>
        <begin position="262"/>
        <end position="281"/>
    </location>
</feature>
<reference evidence="7 8" key="1">
    <citation type="journal article" date="2013" name="Proc. Natl. Acad. Sci. U.S.A.">
        <title>Fine-scale variation in meiotic recombination in Mimulus inferred from population shotgun sequencing.</title>
        <authorList>
            <person name="Hellsten U."/>
            <person name="Wright K.M."/>
            <person name="Jenkins J."/>
            <person name="Shu S."/>
            <person name="Yuan Y."/>
            <person name="Wessler S.R."/>
            <person name="Schmutz J."/>
            <person name="Willis J.H."/>
            <person name="Rokhsar D.S."/>
        </authorList>
    </citation>
    <scope>NUCLEOTIDE SEQUENCE [LARGE SCALE GENOMIC DNA]</scope>
    <source>
        <strain evidence="8">cv. DUN x IM62</strain>
    </source>
</reference>
<gene>
    <name evidence="7" type="ORF">MIMGU_mgv1a011453mg</name>
</gene>
<protein>
    <recommendedName>
        <fullName evidence="6">Folate receptor-like domain-containing protein</fullName>
    </recommendedName>
</protein>
<name>A0A022RAA7_ERYGU</name>
<feature type="signal peptide" evidence="5">
    <location>
        <begin position="1"/>
        <end position="25"/>
    </location>
</feature>
<evidence type="ECO:0000313" key="7">
    <source>
        <dbReference type="EMBL" id="EYU37282.1"/>
    </source>
</evidence>
<evidence type="ECO:0000256" key="4">
    <source>
        <dbReference type="SAM" id="Phobius"/>
    </source>
</evidence>